<dbReference type="Pfam" id="PF17862">
    <property type="entry name" value="AAA_lid_3"/>
    <property type="match status" value="1"/>
</dbReference>
<dbReference type="PANTHER" id="PTHR23077:SF171">
    <property type="entry name" value="NUCLEAR VALOSIN-CONTAINING PROTEIN-LIKE"/>
    <property type="match status" value="1"/>
</dbReference>
<dbReference type="GO" id="GO:0016887">
    <property type="term" value="F:ATP hydrolysis activity"/>
    <property type="evidence" value="ECO:0007669"/>
    <property type="project" value="TreeGrafter"/>
</dbReference>
<dbReference type="GO" id="GO:0042254">
    <property type="term" value="P:ribosome biogenesis"/>
    <property type="evidence" value="ECO:0007669"/>
    <property type="project" value="TreeGrafter"/>
</dbReference>
<dbReference type="FunFam" id="1.10.8.60:FF:000172">
    <property type="entry name" value="Nuclear valosin-containing protein-like"/>
    <property type="match status" value="1"/>
</dbReference>
<protein>
    <recommendedName>
        <fullName evidence="3">AAA ATPase AAA+ lid domain-containing protein</fullName>
    </recommendedName>
</protein>
<organism evidence="4">
    <name type="scientific">Micrurus surinamensis</name>
    <name type="common">Surinam coral snake</name>
    <dbReference type="NCBI Taxonomy" id="129470"/>
    <lineage>
        <taxon>Eukaryota</taxon>
        <taxon>Metazoa</taxon>
        <taxon>Chordata</taxon>
        <taxon>Craniata</taxon>
        <taxon>Vertebrata</taxon>
        <taxon>Euteleostomi</taxon>
        <taxon>Lepidosauria</taxon>
        <taxon>Squamata</taxon>
        <taxon>Bifurcata</taxon>
        <taxon>Unidentata</taxon>
        <taxon>Episquamata</taxon>
        <taxon>Toxicofera</taxon>
        <taxon>Serpentes</taxon>
        <taxon>Colubroidea</taxon>
        <taxon>Elapidae</taxon>
        <taxon>Elapinae</taxon>
        <taxon>Micrurus</taxon>
    </lineage>
</organism>
<dbReference type="GO" id="GO:0005524">
    <property type="term" value="F:ATP binding"/>
    <property type="evidence" value="ECO:0007669"/>
    <property type="project" value="UniProtKB-KW"/>
</dbReference>
<evidence type="ECO:0000256" key="1">
    <source>
        <dbReference type="ARBA" id="ARBA00022741"/>
    </source>
</evidence>
<dbReference type="InterPro" id="IPR041569">
    <property type="entry name" value="AAA_lid_3"/>
</dbReference>
<dbReference type="GO" id="GO:0003723">
    <property type="term" value="F:RNA binding"/>
    <property type="evidence" value="ECO:0007669"/>
    <property type="project" value="TreeGrafter"/>
</dbReference>
<dbReference type="InterPro" id="IPR027417">
    <property type="entry name" value="P-loop_NTPase"/>
</dbReference>
<keyword evidence="2" id="KW-0067">ATP-binding</keyword>
<dbReference type="GO" id="GO:1990275">
    <property type="term" value="F:preribosome binding"/>
    <property type="evidence" value="ECO:0007669"/>
    <property type="project" value="TreeGrafter"/>
</dbReference>
<proteinExistence type="predicted"/>
<sequence>MAATNRPDIIDPAILRPGRLDKTLYVGLPPPLDRLAILKTITKDGTVPPLDIDVHLEEIAYNPCCDCFTGADLSALVREASVCALKQQMTMFSPANKNIYTGEIRVGKKHFEEAFKKVKSSITPKDQIMYEELRQSLNR</sequence>
<reference evidence="4" key="1">
    <citation type="submission" date="2017-07" db="EMBL/GenBank/DDBJ databases">
        <authorList>
            <person name="Mikheyev A."/>
            <person name="Grau M."/>
        </authorList>
    </citation>
    <scope>NUCLEOTIDE SEQUENCE</scope>
    <source>
        <tissue evidence="4">Venom_gland</tissue>
    </source>
</reference>
<evidence type="ECO:0000259" key="3">
    <source>
        <dbReference type="Pfam" id="PF17862"/>
    </source>
</evidence>
<reference evidence="4" key="2">
    <citation type="submission" date="2017-11" db="EMBL/GenBank/DDBJ databases">
        <title>Coralsnake Venomics: Analyses of Venom Gland Transcriptomes and Proteomes of Six Brazilian Taxa.</title>
        <authorList>
            <person name="Aird S.D."/>
            <person name="Jorge da Silva N."/>
            <person name="Qiu L."/>
            <person name="Villar-Briones A."/>
            <person name="Aparecida-Saddi V."/>
            <person name="Campos-Telles M.P."/>
            <person name="Grau M."/>
            <person name="Mikheyev A.S."/>
        </authorList>
    </citation>
    <scope>NUCLEOTIDE SEQUENCE</scope>
    <source>
        <tissue evidence="4">Venom_gland</tissue>
    </source>
</reference>
<dbReference type="SUPFAM" id="SSF52540">
    <property type="entry name" value="P-loop containing nucleoside triphosphate hydrolases"/>
    <property type="match status" value="1"/>
</dbReference>
<dbReference type="AlphaFoldDB" id="A0A2D4PG93"/>
<dbReference type="EMBL" id="IACN01067072">
    <property type="protein sequence ID" value="LAB56269.1"/>
    <property type="molecule type" value="Transcribed_RNA"/>
</dbReference>
<feature type="domain" description="AAA ATPase AAA+ lid" evidence="3">
    <location>
        <begin position="53"/>
        <end position="90"/>
    </location>
</feature>
<name>A0A2D4PG93_MICSU</name>
<evidence type="ECO:0000256" key="2">
    <source>
        <dbReference type="ARBA" id="ARBA00022840"/>
    </source>
</evidence>
<dbReference type="InterPro" id="IPR050168">
    <property type="entry name" value="AAA_ATPase_domain"/>
</dbReference>
<dbReference type="Gene3D" id="1.10.8.60">
    <property type="match status" value="1"/>
</dbReference>
<dbReference type="GO" id="GO:0005634">
    <property type="term" value="C:nucleus"/>
    <property type="evidence" value="ECO:0007669"/>
    <property type="project" value="TreeGrafter"/>
</dbReference>
<keyword evidence="1" id="KW-0547">Nucleotide-binding</keyword>
<dbReference type="PANTHER" id="PTHR23077">
    <property type="entry name" value="AAA-FAMILY ATPASE"/>
    <property type="match status" value="1"/>
</dbReference>
<evidence type="ECO:0000313" key="4">
    <source>
        <dbReference type="EMBL" id="LAB56269.1"/>
    </source>
</evidence>
<dbReference type="Gene3D" id="3.40.50.300">
    <property type="entry name" value="P-loop containing nucleotide triphosphate hydrolases"/>
    <property type="match status" value="1"/>
</dbReference>
<accession>A0A2D4PG93</accession>